<proteinExistence type="predicted"/>
<name>A0A7Y0HUC6_9BIFI</name>
<gene>
    <name evidence="1" type="ORF">G1C98_0737</name>
</gene>
<sequence>MSMKHKLFSAIKRGLEVSGMNAIGEAGYSESMVEALEGMSKR</sequence>
<keyword evidence="2" id="KW-1185">Reference proteome</keyword>
<reference evidence="1 2" key="1">
    <citation type="submission" date="2020-02" db="EMBL/GenBank/DDBJ databases">
        <title>Characterization of phylogenetic diversity of novel bifidobacterial species isolated in Czech ZOOs.</title>
        <authorList>
            <person name="Lugli G.A."/>
            <person name="Vera N.B."/>
            <person name="Ventura M."/>
        </authorList>
    </citation>
    <scope>NUCLEOTIDE SEQUENCE [LARGE SCALE GENOMIC DNA]</scope>
    <source>
        <strain evidence="1 2">DSM 109960</strain>
    </source>
</reference>
<evidence type="ECO:0000313" key="2">
    <source>
        <dbReference type="Proteomes" id="UP000529710"/>
    </source>
</evidence>
<protein>
    <submittedName>
        <fullName evidence="1">Uncharacterized protein</fullName>
    </submittedName>
</protein>
<dbReference type="RefSeq" id="WP_277347562.1">
    <property type="nucleotide sequence ID" value="NZ_JAAIIF010000008.1"/>
</dbReference>
<accession>A0A7Y0HUC6</accession>
<dbReference type="Proteomes" id="UP000529710">
    <property type="component" value="Unassembled WGS sequence"/>
</dbReference>
<organism evidence="1 2">
    <name type="scientific">Bifidobacterium erythrocebi</name>
    <dbReference type="NCBI Taxonomy" id="2675325"/>
    <lineage>
        <taxon>Bacteria</taxon>
        <taxon>Bacillati</taxon>
        <taxon>Actinomycetota</taxon>
        <taxon>Actinomycetes</taxon>
        <taxon>Bifidobacteriales</taxon>
        <taxon>Bifidobacteriaceae</taxon>
        <taxon>Bifidobacterium</taxon>
    </lineage>
</organism>
<evidence type="ECO:0000313" key="1">
    <source>
        <dbReference type="EMBL" id="NMM96001.1"/>
    </source>
</evidence>
<comment type="caution">
    <text evidence="1">The sequence shown here is derived from an EMBL/GenBank/DDBJ whole genome shotgun (WGS) entry which is preliminary data.</text>
</comment>
<dbReference type="EMBL" id="JAAIIF010000008">
    <property type="protein sequence ID" value="NMM96001.1"/>
    <property type="molecule type" value="Genomic_DNA"/>
</dbReference>
<dbReference type="AlphaFoldDB" id="A0A7Y0HUC6"/>